<proteinExistence type="predicted"/>
<feature type="region of interest" description="Disordered" evidence="1">
    <location>
        <begin position="365"/>
        <end position="386"/>
    </location>
</feature>
<organism evidence="2">
    <name type="scientific">Mantoniella antarctica</name>
    <dbReference type="NCBI Taxonomy" id="81844"/>
    <lineage>
        <taxon>Eukaryota</taxon>
        <taxon>Viridiplantae</taxon>
        <taxon>Chlorophyta</taxon>
        <taxon>Mamiellophyceae</taxon>
        <taxon>Mamiellales</taxon>
        <taxon>Mamiellaceae</taxon>
        <taxon>Mantoniella</taxon>
    </lineage>
</organism>
<reference evidence="2" key="1">
    <citation type="submission" date="2021-01" db="EMBL/GenBank/DDBJ databases">
        <authorList>
            <person name="Corre E."/>
            <person name="Pelletier E."/>
            <person name="Niang G."/>
            <person name="Scheremetjew M."/>
            <person name="Finn R."/>
            <person name="Kale V."/>
            <person name="Holt S."/>
            <person name="Cochrane G."/>
            <person name="Meng A."/>
            <person name="Brown T."/>
            <person name="Cohen L."/>
        </authorList>
    </citation>
    <scope>NUCLEOTIDE SEQUENCE</scope>
    <source>
        <strain evidence="2">SL-175</strain>
    </source>
</reference>
<sequence>MAKDTFGLEADLLAETARARPAPAPRASRPRISAGAPVTTPRDEMREISRHEAEANVSQQQRQQQRRNESEELMQPTSVHFGPDGRPIHSGFGLDSELGTAAPLGGYGLDSELGQAAFVRSVPVPLQSPRSRALTSARSPHPRPASATSAPAVVDNGRVVKNTGGVLGFIHRVGEMADNARASTLQEMALDPAHSYAAAMLPAMREDGNGMVDCRAASHTLGMAATQSTGARSHGIEAAGRNTSVAAPTIQDVPAPAMTMTFTKALDVPSAGIARGVSHVLLRACLFSNGKLVGNVASVPGRQTTDAQGVPTWKFGELVAGKPAVGDTYHLLVRSELKKNLRARGDAADVQIHLELNVVPTAADDDEVEEEASFGPEGSNPATRRQAQQVDEVCVAWGRCPWPDEFAAGSTSIDLALVGAGMEAPMALVPSRLASARATSVWRRHTSKGKLLGRGPTLSVKLAVLSIRQSEAVNKLPKEMFCPAALVPILATYRELAAEAAAATGHALYGNTCNPTLRVLPSLLADPAIAQEMMEVWRRMAARWTPGQAREPARRREVLQGLTMKFWPLLHANAVPAMHVAGNIEASRQRMRVIKGYTEDHPVIALSRAPEEWLHRPMDVAETAHNFGDPVAVYV</sequence>
<name>A0A7S0SCF6_9CHLO</name>
<evidence type="ECO:0000256" key="1">
    <source>
        <dbReference type="SAM" id="MobiDB-lite"/>
    </source>
</evidence>
<feature type="compositionally biased region" description="Basic and acidic residues" evidence="1">
    <location>
        <begin position="41"/>
        <end position="54"/>
    </location>
</feature>
<feature type="compositionally biased region" description="Polar residues" evidence="1">
    <location>
        <begin position="129"/>
        <end position="138"/>
    </location>
</feature>
<feature type="region of interest" description="Disordered" evidence="1">
    <location>
        <begin position="14"/>
        <end position="86"/>
    </location>
</feature>
<accession>A0A7S0SCF6</accession>
<feature type="region of interest" description="Disordered" evidence="1">
    <location>
        <begin position="129"/>
        <end position="150"/>
    </location>
</feature>
<feature type="compositionally biased region" description="Low complexity" evidence="1">
    <location>
        <begin position="19"/>
        <end position="37"/>
    </location>
</feature>
<dbReference type="AlphaFoldDB" id="A0A7S0SCF6"/>
<evidence type="ECO:0000313" key="2">
    <source>
        <dbReference type="EMBL" id="CAD8701999.1"/>
    </source>
</evidence>
<protein>
    <submittedName>
        <fullName evidence="2">Uncharacterized protein</fullName>
    </submittedName>
</protein>
<gene>
    <name evidence="2" type="ORF">MANT1106_LOCUS4681</name>
</gene>
<dbReference type="EMBL" id="HBFC01008209">
    <property type="protein sequence ID" value="CAD8701999.1"/>
    <property type="molecule type" value="Transcribed_RNA"/>
</dbReference>